<sequence>MTMHAPTPATDDALTPLARAIAFYLPQFHPIPENDRWWGQGFTEWTNVVLGRPRFEGHYQPHLPADLGFYDLRVEETRIQQAELARQHGIEGFCYYHYWFGGTRLLGRPLDDLRSSGKPDFPFALCWANESWARTWSGRDHDVLMQQSYSVEDHRAHIEWLAPVLSDVRYIRVDGRPLLLIYRPDAIADLARMVDTWKTHCRHVLGAEPWLVGVRTGFSVGSTSVWAAAGFDGVVDFQPSRHHFPPARSNAGRAVAIARKLLPERWYDALRNNAWLGERELNNIVDYRAYVEGWINDVPAPWLPHYPCVFPSWDNSVRRTAATIIENHDPELYARWLAAAVERVADRPLDQRLVFLNAWNEWAEGCHLEPDKRHGLSFLEATASALMRRSISFSEKG</sequence>
<keyword evidence="2" id="KW-1185">Reference proteome</keyword>
<reference evidence="1 2" key="1">
    <citation type="submission" date="2023-07" db="EMBL/GenBank/DDBJ databases">
        <title>Sorghum-associated microbial communities from plants grown in Nebraska, USA.</title>
        <authorList>
            <person name="Schachtman D."/>
        </authorList>
    </citation>
    <scope>NUCLEOTIDE SEQUENCE [LARGE SCALE GENOMIC DNA]</scope>
    <source>
        <strain evidence="1 2">BE198</strain>
    </source>
</reference>
<dbReference type="PANTHER" id="PTHR41244">
    <property type="entry name" value="RHAMNAN SYNTHESIS F"/>
    <property type="match status" value="1"/>
</dbReference>
<gene>
    <name evidence="1" type="ORF">J2X06_002321</name>
</gene>
<dbReference type="Gene3D" id="3.20.20.80">
    <property type="entry name" value="Glycosidases"/>
    <property type="match status" value="1"/>
</dbReference>
<protein>
    <submittedName>
        <fullName evidence="1">Lipopolysaccharide biosynthesis protein</fullName>
    </submittedName>
</protein>
<evidence type="ECO:0000313" key="2">
    <source>
        <dbReference type="Proteomes" id="UP001251524"/>
    </source>
</evidence>
<name>A0ABU1WC65_9GAMM</name>
<accession>A0ABU1WC65</accession>
<dbReference type="Pfam" id="PF14307">
    <property type="entry name" value="Glyco_tran_WbsX"/>
    <property type="match status" value="1"/>
</dbReference>
<dbReference type="Proteomes" id="UP001251524">
    <property type="component" value="Unassembled WGS sequence"/>
</dbReference>
<dbReference type="EMBL" id="JAVDVY010000002">
    <property type="protein sequence ID" value="MDR7135112.1"/>
    <property type="molecule type" value="Genomic_DNA"/>
</dbReference>
<proteinExistence type="predicted"/>
<comment type="caution">
    <text evidence="1">The sequence shown here is derived from an EMBL/GenBank/DDBJ whole genome shotgun (WGS) entry which is preliminary data.</text>
</comment>
<dbReference type="InterPro" id="IPR032719">
    <property type="entry name" value="WbsX"/>
</dbReference>
<organism evidence="1 2">
    <name type="scientific">Lysobacter niastensis</name>
    <dbReference type="NCBI Taxonomy" id="380629"/>
    <lineage>
        <taxon>Bacteria</taxon>
        <taxon>Pseudomonadati</taxon>
        <taxon>Pseudomonadota</taxon>
        <taxon>Gammaproteobacteria</taxon>
        <taxon>Lysobacterales</taxon>
        <taxon>Lysobacteraceae</taxon>
        <taxon>Lysobacter</taxon>
    </lineage>
</organism>
<dbReference type="PANTHER" id="PTHR41244:SF1">
    <property type="entry name" value="GLYCOSYLTRANSFERASE"/>
    <property type="match status" value="1"/>
</dbReference>
<dbReference type="CDD" id="cd11579">
    <property type="entry name" value="Glyco_tran_WbsX"/>
    <property type="match status" value="1"/>
</dbReference>
<evidence type="ECO:0000313" key="1">
    <source>
        <dbReference type="EMBL" id="MDR7135112.1"/>
    </source>
</evidence>